<name>A0ABS8YZ64_9RHOB</name>
<accession>A0ABS8YZ64</accession>
<organism evidence="3 4">
    <name type="scientific">Rhodobacter flavimaris</name>
    <dbReference type="NCBI Taxonomy" id="2907145"/>
    <lineage>
        <taxon>Bacteria</taxon>
        <taxon>Pseudomonadati</taxon>
        <taxon>Pseudomonadota</taxon>
        <taxon>Alphaproteobacteria</taxon>
        <taxon>Rhodobacterales</taxon>
        <taxon>Rhodobacter group</taxon>
        <taxon>Rhodobacter</taxon>
    </lineage>
</organism>
<dbReference type="RefSeq" id="WP_233677020.1">
    <property type="nucleotide sequence ID" value="NZ_JAJUOS010000008.1"/>
</dbReference>
<feature type="domain" description="Flagellar protein FlgJ N-terminal" evidence="2">
    <location>
        <begin position="44"/>
        <end position="83"/>
    </location>
</feature>
<dbReference type="Proteomes" id="UP001521181">
    <property type="component" value="Unassembled WGS sequence"/>
</dbReference>
<gene>
    <name evidence="3" type="ORF">LZA78_11180</name>
</gene>
<protein>
    <submittedName>
        <fullName evidence="3">Rod-binding protein</fullName>
    </submittedName>
</protein>
<evidence type="ECO:0000259" key="2">
    <source>
        <dbReference type="Pfam" id="PF10135"/>
    </source>
</evidence>
<keyword evidence="4" id="KW-1185">Reference proteome</keyword>
<proteinExistence type="predicted"/>
<feature type="region of interest" description="Disordered" evidence="1">
    <location>
        <begin position="1"/>
        <end position="20"/>
    </location>
</feature>
<evidence type="ECO:0000313" key="4">
    <source>
        <dbReference type="Proteomes" id="UP001521181"/>
    </source>
</evidence>
<evidence type="ECO:0000313" key="3">
    <source>
        <dbReference type="EMBL" id="MCE5974046.1"/>
    </source>
</evidence>
<evidence type="ECO:0000256" key="1">
    <source>
        <dbReference type="SAM" id="MobiDB-lite"/>
    </source>
</evidence>
<dbReference type="EMBL" id="JAJUOS010000008">
    <property type="protein sequence ID" value="MCE5974046.1"/>
    <property type="molecule type" value="Genomic_DNA"/>
</dbReference>
<dbReference type="InterPro" id="IPR019301">
    <property type="entry name" value="Flagellar_prot_FlgJ_N"/>
</dbReference>
<comment type="caution">
    <text evidence="3">The sequence shown here is derived from an EMBL/GenBank/DDBJ whole genome shotgun (WGS) entry which is preliminary data.</text>
</comment>
<sequence>MLDPTAPTGAATAPSTPKPALRQAAQDLEAAFLAEMLKQAGLGKSHQAFGGGAGEEQFSSFLVQEQASLMAQHGGIGLAERLFAAMQKDQANG</sequence>
<dbReference type="Pfam" id="PF10135">
    <property type="entry name" value="Rod-binding"/>
    <property type="match status" value="1"/>
</dbReference>
<reference evidence="3 4" key="1">
    <citation type="submission" date="2021-12" db="EMBL/GenBank/DDBJ databases">
        <title>Sinirhodobacter sp. WL0062 is a bacterium isolated from seawater.</title>
        <authorList>
            <person name="Wang L."/>
            <person name="He W."/>
            <person name="Zhang D.-F."/>
        </authorList>
    </citation>
    <scope>NUCLEOTIDE SEQUENCE [LARGE SCALE GENOMIC DNA]</scope>
    <source>
        <strain evidence="3 4">WL0062</strain>
    </source>
</reference>